<reference evidence="15 16" key="1">
    <citation type="submission" date="2024-02" db="EMBL/GenBank/DDBJ databases">
        <title>Bacteria isolated from the canopy kelp, Nereocystis luetkeana.</title>
        <authorList>
            <person name="Pfister C.A."/>
            <person name="Younker I.T."/>
            <person name="Light S.H."/>
        </authorList>
    </citation>
    <scope>NUCLEOTIDE SEQUENCE [LARGE SCALE GENOMIC DNA]</scope>
    <source>
        <strain evidence="15 16">TI.2.07</strain>
    </source>
</reference>
<dbReference type="CDD" id="cd04191">
    <property type="entry name" value="Glucan_BSP_MdoH"/>
    <property type="match status" value="1"/>
</dbReference>
<name>A0ABU9HB30_9GAMM</name>
<evidence type="ECO:0000256" key="10">
    <source>
        <dbReference type="ARBA" id="ARBA00022989"/>
    </source>
</evidence>
<organism evidence="15 16">
    <name type="scientific">Psychromonas arctica</name>
    <dbReference type="NCBI Taxonomy" id="168275"/>
    <lineage>
        <taxon>Bacteria</taxon>
        <taxon>Pseudomonadati</taxon>
        <taxon>Pseudomonadota</taxon>
        <taxon>Gammaproteobacteria</taxon>
        <taxon>Alteromonadales</taxon>
        <taxon>Psychromonadaceae</taxon>
        <taxon>Psychromonas</taxon>
    </lineage>
</organism>
<dbReference type="EMBL" id="JBAKBA010000015">
    <property type="protein sequence ID" value="MEL0659088.1"/>
    <property type="molecule type" value="Genomic_DNA"/>
</dbReference>
<feature type="compositionally biased region" description="Basic and acidic residues" evidence="12">
    <location>
        <begin position="30"/>
        <end position="42"/>
    </location>
</feature>
<feature type="region of interest" description="Disordered" evidence="12">
    <location>
        <begin position="1"/>
        <end position="42"/>
    </location>
</feature>
<keyword evidence="5" id="KW-1003">Cell membrane</keyword>
<comment type="similarity">
    <text evidence="3">Belongs to the glycosyltransferase 2 family. OpgH subfamily.</text>
</comment>
<feature type="transmembrane region" description="Helical" evidence="13">
    <location>
        <begin position="526"/>
        <end position="546"/>
    </location>
</feature>
<keyword evidence="7 15" id="KW-0328">Glycosyltransferase</keyword>
<dbReference type="PANTHER" id="PTHR43867">
    <property type="entry name" value="CELLULOSE SYNTHASE CATALYTIC SUBUNIT A [UDP-FORMING]"/>
    <property type="match status" value="1"/>
</dbReference>
<keyword evidence="6" id="KW-0997">Cell inner membrane</keyword>
<dbReference type="RefSeq" id="WP_341627680.1">
    <property type="nucleotide sequence ID" value="NZ_JBAKBA010000015.1"/>
</dbReference>
<dbReference type="Gene3D" id="3.90.550.10">
    <property type="entry name" value="Spore Coat Polysaccharide Biosynthesis Protein SpsA, Chain A"/>
    <property type="match status" value="1"/>
</dbReference>
<evidence type="ECO:0000313" key="15">
    <source>
        <dbReference type="EMBL" id="MEL0659088.1"/>
    </source>
</evidence>
<dbReference type="SUPFAM" id="SSF53448">
    <property type="entry name" value="Nucleotide-diphospho-sugar transferases"/>
    <property type="match status" value="1"/>
</dbReference>
<dbReference type="Proteomes" id="UP001366060">
    <property type="component" value="Unassembled WGS sequence"/>
</dbReference>
<evidence type="ECO:0000259" key="14">
    <source>
        <dbReference type="Pfam" id="PF13632"/>
    </source>
</evidence>
<evidence type="ECO:0000256" key="13">
    <source>
        <dbReference type="SAM" id="Phobius"/>
    </source>
</evidence>
<feature type="transmembrane region" description="Helical" evidence="13">
    <location>
        <begin position="128"/>
        <end position="153"/>
    </location>
</feature>
<feature type="domain" description="Glycosyltransferase 2-like" evidence="14">
    <location>
        <begin position="269"/>
        <end position="460"/>
    </location>
</feature>
<evidence type="ECO:0000313" key="16">
    <source>
        <dbReference type="Proteomes" id="UP001366060"/>
    </source>
</evidence>
<feature type="transmembrane region" description="Helical" evidence="13">
    <location>
        <begin position="590"/>
        <end position="610"/>
    </location>
</feature>
<dbReference type="InterPro" id="IPR050321">
    <property type="entry name" value="Glycosyltr_2/OpgH_subfam"/>
</dbReference>
<feature type="transmembrane region" description="Helical" evidence="13">
    <location>
        <begin position="491"/>
        <end position="514"/>
    </location>
</feature>
<accession>A0ABU9HB30</accession>
<dbReference type="NCBIfam" id="NF003956">
    <property type="entry name" value="PRK05454.1-3"/>
    <property type="match status" value="1"/>
</dbReference>
<gene>
    <name evidence="15" type="primary">mdoH</name>
    <name evidence="15" type="ORF">V6255_08030</name>
</gene>
<evidence type="ECO:0000256" key="4">
    <source>
        <dbReference type="ARBA" id="ARBA00020585"/>
    </source>
</evidence>
<dbReference type="NCBIfam" id="NF003962">
    <property type="entry name" value="PRK05454.2-5"/>
    <property type="match status" value="1"/>
</dbReference>
<feature type="transmembrane region" description="Helical" evidence="13">
    <location>
        <begin position="616"/>
        <end position="636"/>
    </location>
</feature>
<dbReference type="GO" id="GO:0016757">
    <property type="term" value="F:glycosyltransferase activity"/>
    <property type="evidence" value="ECO:0007669"/>
    <property type="project" value="UniProtKB-KW"/>
</dbReference>
<evidence type="ECO:0000256" key="1">
    <source>
        <dbReference type="ARBA" id="ARBA00004429"/>
    </source>
</evidence>
<proteinExistence type="inferred from homology"/>
<feature type="transmembrane region" description="Helical" evidence="13">
    <location>
        <begin position="453"/>
        <end position="471"/>
    </location>
</feature>
<dbReference type="PANTHER" id="PTHR43867:SF5">
    <property type="entry name" value="GLUCANS BIOSYNTHESIS GLUCOSYLTRANSFERASE H"/>
    <property type="match status" value="1"/>
</dbReference>
<dbReference type="Pfam" id="PF13632">
    <property type="entry name" value="Glyco_trans_2_3"/>
    <property type="match status" value="1"/>
</dbReference>
<comment type="caution">
    <text evidence="15">The sequence shown here is derived from an EMBL/GenBank/DDBJ whole genome shotgun (WGS) entry which is preliminary data.</text>
</comment>
<keyword evidence="8 15" id="KW-0808">Transferase</keyword>
<evidence type="ECO:0000256" key="6">
    <source>
        <dbReference type="ARBA" id="ARBA00022519"/>
    </source>
</evidence>
<evidence type="ECO:0000256" key="11">
    <source>
        <dbReference type="ARBA" id="ARBA00023136"/>
    </source>
</evidence>
<keyword evidence="11 13" id="KW-0472">Membrane</keyword>
<dbReference type="InterPro" id="IPR029044">
    <property type="entry name" value="Nucleotide-diphossugar_trans"/>
</dbReference>
<comment type="subcellular location">
    <subcellularLocation>
        <location evidence="1">Cell inner membrane</location>
        <topology evidence="1">Multi-pass membrane protein</topology>
    </subcellularLocation>
</comment>
<evidence type="ECO:0000256" key="9">
    <source>
        <dbReference type="ARBA" id="ARBA00022692"/>
    </source>
</evidence>
<evidence type="ECO:0000256" key="2">
    <source>
        <dbReference type="ARBA" id="ARBA00005001"/>
    </source>
</evidence>
<evidence type="ECO:0000256" key="7">
    <source>
        <dbReference type="ARBA" id="ARBA00022676"/>
    </source>
</evidence>
<feature type="transmembrane region" description="Helical" evidence="13">
    <location>
        <begin position="90"/>
        <end position="108"/>
    </location>
</feature>
<evidence type="ECO:0000256" key="5">
    <source>
        <dbReference type="ARBA" id="ARBA00022475"/>
    </source>
</evidence>
<evidence type="ECO:0000256" key="12">
    <source>
        <dbReference type="SAM" id="MobiDB-lite"/>
    </source>
</evidence>
<protein>
    <recommendedName>
        <fullName evidence="4">Glucans biosynthesis glucosyltransferase H</fullName>
    </recommendedName>
</protein>
<comment type="pathway">
    <text evidence="2">Glycan metabolism; osmoregulated periplasmic glucan (OPG) biosynthesis.</text>
</comment>
<evidence type="ECO:0000256" key="3">
    <source>
        <dbReference type="ARBA" id="ARBA00009337"/>
    </source>
</evidence>
<keyword evidence="10 13" id="KW-1133">Transmembrane helix</keyword>
<keyword evidence="9 13" id="KW-0812">Transmembrane</keyword>
<sequence length="751" mass="83988">MDKLRKGEISALENDSSQDDSSQDYSPQVDSEHQTESEHQTDFHTLSAQSDIKLGMPVEHSGDMPAQSLSTVNVGVQHVPINPNGCRSHAWRRWLVLGAALLLSIWGINEMRSVLTVESATFVQYLFLLLFGLTFSWITVAFSSSIMGFFLVLRQRRFPPEPLTTKLMSRTAVLMPTYNEAPEQIFASIEVMASAINEIGEGSAFDWFILSDTTDPEIIIAEEAGFHLLRERIGKTMNVYYRRRHQNTARKAGNVADFCRRWGSDYDHLLVLDADSLMEADTILSLARRMEADPDTGLIQTIPQLINGTTLMARLQQFATCVYGPVVGTGLAWWTDKEGNFWGHNAIIRTAAFMSAAGLPDLKGKPPFGGHILSHDFVEAALIRRAGWSVIIASDLGGSYEESPPSMIDLAIRDRRWCQGNLQHSRIITAKGLHWVSRIHLLTGIMSYLSSPLWLLLIMVGLGLSLQAEFIRPEYFANEFSFFPSWPTMDAARALSLFIFTMIILFTPKLLGFISYMLDGKSRKSAGGFIVLTFSFILEVIISALIAPIMMLIHSGAVMSILMGQDSGWDPQRRGDGSLPVKYLIYRHRWHMIFGVFLTFAAYFNSLALLAWLSPAIAGMLLSVPLSMLTGSLWLGDMIKKMRLLQTPDETQRPLIRQAMDEISLIYEETLRRCPSLVELASNPQWHTIHLAFVDHIPPRPRGQVNSVEATAAMKISDALDINQAVSYLTKQEQAEVLSTLNLFKALANLP</sequence>
<evidence type="ECO:0000256" key="8">
    <source>
        <dbReference type="ARBA" id="ARBA00022679"/>
    </source>
</evidence>
<dbReference type="InterPro" id="IPR001173">
    <property type="entry name" value="Glyco_trans_2-like"/>
</dbReference>
<keyword evidence="16" id="KW-1185">Reference proteome</keyword>
<dbReference type="NCBIfam" id="NF003958">
    <property type="entry name" value="PRK05454.2-1"/>
    <property type="match status" value="1"/>
</dbReference>